<dbReference type="GO" id="GO:0003676">
    <property type="term" value="F:nucleic acid binding"/>
    <property type="evidence" value="ECO:0007669"/>
    <property type="project" value="InterPro"/>
</dbReference>
<dbReference type="SUPFAM" id="SSF53098">
    <property type="entry name" value="Ribonuclease H-like"/>
    <property type="match status" value="2"/>
</dbReference>
<sequence>MALALVVTARRLRPYFLSHPIEVKTNTPLKKTLGKPDTSGRLVKWAVELSEYDISYVPRTTIKAQAFTDFVSEMAGMSVKDTSQDQVWLLHVDGLSTTQGSGAGIVVTSPQGEDLEFAIKFDFKASNNEAEYEALVIRMRMAHEAGARHLLAYSDSQLIVKQVEGAYEAKEESMIQYLQQIKELKTSFDHFQIIQIPREENIKADCLSKLASALEDCRTRHITIQYLPEARAPLAVQPIASGEDWRTPVIRWLEEGHLPDNRWEAARLKARAAHFLLQGRTLYKRSYTHPLLWCLSTEEGIHVLQEIHSGCCGAHASTWTLANKALRAGYFWPTMKQDARQLVSKCVRCQKHSSLIHQLAEPLTTMLSPCPFTQWGIDIVGPFPVASGQRKFLLIAIDYFIKWVEAEPLARITEGQVMKFIWKSIRFTSVAHPQSNGQVKFSNRILVQGIKRRLERVGGNWTEELTSVLWAYRTTPRGSTGESPFSLVYGTEAIIPAELGMPSHRVMNFFEECNPELLRESLDLIEELREKAFIRIQRYKNTMINSYNKGVKARSFQVGDLVLRRVDALKPVES</sequence>
<dbReference type="Gene3D" id="3.30.420.10">
    <property type="entry name" value="Ribonuclease H-like superfamily/Ribonuclease H"/>
    <property type="match status" value="3"/>
</dbReference>
<feature type="domain" description="Integrase zinc-binding" evidence="2">
    <location>
        <begin position="302"/>
        <end position="353"/>
    </location>
</feature>
<dbReference type="Pfam" id="PF13456">
    <property type="entry name" value="RVT_3"/>
    <property type="match status" value="1"/>
</dbReference>
<accession>A0AAW2VYR0</accession>
<feature type="domain" description="RNase H type-1" evidence="1">
    <location>
        <begin position="92"/>
        <end position="210"/>
    </location>
</feature>
<comment type="caution">
    <text evidence="3">The sequence shown here is derived from an EMBL/GenBank/DDBJ whole genome shotgun (WGS) entry which is preliminary data.</text>
</comment>
<dbReference type="Gene3D" id="1.10.340.70">
    <property type="match status" value="1"/>
</dbReference>
<dbReference type="InterPro" id="IPR036397">
    <property type="entry name" value="RNaseH_sf"/>
</dbReference>
<evidence type="ECO:0000313" key="3">
    <source>
        <dbReference type="EMBL" id="KAL0434518.1"/>
    </source>
</evidence>
<reference evidence="3" key="2">
    <citation type="journal article" date="2024" name="Plant">
        <title>Genomic evolution and insights into agronomic trait innovations of Sesamum species.</title>
        <authorList>
            <person name="Miao H."/>
            <person name="Wang L."/>
            <person name="Qu L."/>
            <person name="Liu H."/>
            <person name="Sun Y."/>
            <person name="Le M."/>
            <person name="Wang Q."/>
            <person name="Wei S."/>
            <person name="Zheng Y."/>
            <person name="Lin W."/>
            <person name="Duan Y."/>
            <person name="Cao H."/>
            <person name="Xiong S."/>
            <person name="Wang X."/>
            <person name="Wei L."/>
            <person name="Li C."/>
            <person name="Ma Q."/>
            <person name="Ju M."/>
            <person name="Zhao R."/>
            <person name="Li G."/>
            <person name="Mu C."/>
            <person name="Tian Q."/>
            <person name="Mei H."/>
            <person name="Zhang T."/>
            <person name="Gao T."/>
            <person name="Zhang H."/>
        </authorList>
    </citation>
    <scope>NUCLEOTIDE SEQUENCE</scope>
    <source>
        <strain evidence="3">KEN1</strain>
    </source>
</reference>
<evidence type="ECO:0000259" key="2">
    <source>
        <dbReference type="Pfam" id="PF17921"/>
    </source>
</evidence>
<protein>
    <submittedName>
        <fullName evidence="3">Ribonuclease HI</fullName>
    </submittedName>
</protein>
<dbReference type="InterPro" id="IPR041588">
    <property type="entry name" value="Integrase_H2C2"/>
</dbReference>
<name>A0AAW2VYR0_9LAMI</name>
<reference evidence="3" key="1">
    <citation type="submission" date="2020-06" db="EMBL/GenBank/DDBJ databases">
        <authorList>
            <person name="Li T."/>
            <person name="Hu X."/>
            <person name="Zhang T."/>
            <person name="Song X."/>
            <person name="Zhang H."/>
            <person name="Dai N."/>
            <person name="Sheng W."/>
            <person name="Hou X."/>
            <person name="Wei L."/>
        </authorList>
    </citation>
    <scope>NUCLEOTIDE SEQUENCE</scope>
    <source>
        <strain evidence="3">KEN1</strain>
        <tissue evidence="3">Leaf</tissue>
    </source>
</reference>
<dbReference type="GO" id="GO:0004523">
    <property type="term" value="F:RNA-DNA hybrid ribonuclease activity"/>
    <property type="evidence" value="ECO:0007669"/>
    <property type="project" value="InterPro"/>
</dbReference>
<dbReference type="AlphaFoldDB" id="A0AAW2VYR0"/>
<dbReference type="Pfam" id="PF17921">
    <property type="entry name" value="Integrase_H2C2"/>
    <property type="match status" value="1"/>
</dbReference>
<dbReference type="EMBL" id="JACGWN010000009">
    <property type="protein sequence ID" value="KAL0434518.1"/>
    <property type="molecule type" value="Genomic_DNA"/>
</dbReference>
<organism evidence="3">
    <name type="scientific">Sesamum latifolium</name>
    <dbReference type="NCBI Taxonomy" id="2727402"/>
    <lineage>
        <taxon>Eukaryota</taxon>
        <taxon>Viridiplantae</taxon>
        <taxon>Streptophyta</taxon>
        <taxon>Embryophyta</taxon>
        <taxon>Tracheophyta</taxon>
        <taxon>Spermatophyta</taxon>
        <taxon>Magnoliopsida</taxon>
        <taxon>eudicotyledons</taxon>
        <taxon>Gunneridae</taxon>
        <taxon>Pentapetalae</taxon>
        <taxon>asterids</taxon>
        <taxon>lamiids</taxon>
        <taxon>Lamiales</taxon>
        <taxon>Pedaliaceae</taxon>
        <taxon>Sesamum</taxon>
    </lineage>
</organism>
<gene>
    <name evidence="3" type="ORF">Slati_2786100</name>
</gene>
<dbReference type="PANTHER" id="PTHR48475:SF2">
    <property type="entry name" value="RIBONUCLEASE H"/>
    <property type="match status" value="1"/>
</dbReference>
<dbReference type="PANTHER" id="PTHR48475">
    <property type="entry name" value="RIBONUCLEASE H"/>
    <property type="match status" value="1"/>
</dbReference>
<dbReference type="CDD" id="cd09279">
    <property type="entry name" value="RNase_HI_like"/>
    <property type="match status" value="1"/>
</dbReference>
<evidence type="ECO:0000259" key="1">
    <source>
        <dbReference type="Pfam" id="PF13456"/>
    </source>
</evidence>
<proteinExistence type="predicted"/>
<dbReference type="InterPro" id="IPR002156">
    <property type="entry name" value="RNaseH_domain"/>
</dbReference>
<dbReference type="InterPro" id="IPR012337">
    <property type="entry name" value="RNaseH-like_sf"/>
</dbReference>